<dbReference type="SUPFAM" id="SSF51735">
    <property type="entry name" value="NAD(P)-binding Rossmann-fold domains"/>
    <property type="match status" value="1"/>
</dbReference>
<dbReference type="GO" id="GO:0009423">
    <property type="term" value="P:chorismate biosynthetic process"/>
    <property type="evidence" value="ECO:0007669"/>
    <property type="project" value="UniProtKB-UniPathway"/>
</dbReference>
<organism evidence="7 8">
    <name type="scientific">Streptomyces phaeolivaceus</name>
    <dbReference type="NCBI Taxonomy" id="2653200"/>
    <lineage>
        <taxon>Bacteria</taxon>
        <taxon>Bacillati</taxon>
        <taxon>Actinomycetota</taxon>
        <taxon>Actinomycetes</taxon>
        <taxon>Kitasatosporales</taxon>
        <taxon>Streptomycetaceae</taxon>
        <taxon>Streptomyces</taxon>
    </lineage>
</organism>
<dbReference type="UniPathway" id="UPA00053">
    <property type="reaction ID" value="UER00087"/>
</dbReference>
<protein>
    <recommendedName>
        <fullName evidence="2">shikimate dehydrogenase (NADP(+))</fullName>
        <ecNumber evidence="2">1.1.1.25</ecNumber>
    </recommendedName>
</protein>
<comment type="catalytic activity">
    <reaction evidence="4">
        <text>shikimate + NADP(+) = 3-dehydroshikimate + NADPH + H(+)</text>
        <dbReference type="Rhea" id="RHEA:17737"/>
        <dbReference type="ChEBI" id="CHEBI:15378"/>
        <dbReference type="ChEBI" id="CHEBI:16630"/>
        <dbReference type="ChEBI" id="CHEBI:36208"/>
        <dbReference type="ChEBI" id="CHEBI:57783"/>
        <dbReference type="ChEBI" id="CHEBI:58349"/>
        <dbReference type="EC" id="1.1.1.25"/>
    </reaction>
</comment>
<evidence type="ECO:0000256" key="4">
    <source>
        <dbReference type="ARBA" id="ARBA00049442"/>
    </source>
</evidence>
<evidence type="ECO:0000256" key="1">
    <source>
        <dbReference type="ARBA" id="ARBA00004871"/>
    </source>
</evidence>
<dbReference type="SUPFAM" id="SSF53223">
    <property type="entry name" value="Aminoacid dehydrogenase-like, N-terminal domain"/>
    <property type="match status" value="1"/>
</dbReference>
<dbReference type="Gene3D" id="3.40.50.720">
    <property type="entry name" value="NAD(P)-binding Rossmann-like Domain"/>
    <property type="match status" value="1"/>
</dbReference>
<dbReference type="GO" id="GO:0050661">
    <property type="term" value="F:NADP binding"/>
    <property type="evidence" value="ECO:0007669"/>
    <property type="project" value="TreeGrafter"/>
</dbReference>
<keyword evidence="7" id="KW-0560">Oxidoreductase</keyword>
<dbReference type="KEGG" id="sphv:F9278_41605"/>
<keyword evidence="3" id="KW-0057">Aromatic amino acid biosynthesis</keyword>
<dbReference type="InterPro" id="IPR013708">
    <property type="entry name" value="Shikimate_DH-bd_N"/>
</dbReference>
<dbReference type="GO" id="GO:0009073">
    <property type="term" value="P:aromatic amino acid family biosynthetic process"/>
    <property type="evidence" value="ECO:0007669"/>
    <property type="project" value="UniProtKB-KW"/>
</dbReference>
<dbReference type="PANTHER" id="PTHR21089:SF1">
    <property type="entry name" value="BIFUNCTIONAL 3-DEHYDROQUINATE DEHYDRATASE_SHIKIMATE DEHYDROGENASE, CHLOROPLASTIC"/>
    <property type="match status" value="1"/>
</dbReference>
<proteinExistence type="predicted"/>
<dbReference type="NCBIfam" id="NF009201">
    <property type="entry name" value="PRK12549.1"/>
    <property type="match status" value="1"/>
</dbReference>
<dbReference type="Gene3D" id="3.40.50.10860">
    <property type="entry name" value="Leucine Dehydrogenase, chain A, domain 1"/>
    <property type="match status" value="1"/>
</dbReference>
<accession>A0A5P8KE45</accession>
<evidence type="ECO:0000256" key="3">
    <source>
        <dbReference type="ARBA" id="ARBA00023141"/>
    </source>
</evidence>
<dbReference type="PANTHER" id="PTHR21089">
    <property type="entry name" value="SHIKIMATE DEHYDROGENASE"/>
    <property type="match status" value="1"/>
</dbReference>
<sequence>MSGGDASRVAPARRRSSRGTDLLILITNWFVHNVGGVAVAQFSYLVGFIGSGIGRSLGLELHEREAQRHGGLRYLCRRVNADAPAFRGRSTGELLRTCRNFGFSGLDIAHPFRTRVVPFVNELSETAARVGSVDFIVFTPDGRAIGHNTDVAGCVASFVRGLPEVPLDRVVQIGAGAAGIAAAHALRERGVRHISVTDPTPSRAEALAERLNQGTGPDWAEAFPVDALASRLKQADGLVHTLTPGSRGFRDTALCESLHPGLWIFDAHQHHAISTPLLRAGSELGCRVLHGGGVLVHETAAAFRLVTGLAPHTSRMFGDFADLTAGPLAHT</sequence>
<feature type="domain" description="Shikimate dehydrogenase substrate binding N-terminal" evidence="6">
    <location>
        <begin position="49"/>
        <end position="134"/>
    </location>
</feature>
<feature type="domain" description="Quinate/shikimate 5-dehydrogenase/glutamyl-tRNA reductase" evidence="5">
    <location>
        <begin position="168"/>
        <end position="238"/>
    </location>
</feature>
<dbReference type="GO" id="GO:0004764">
    <property type="term" value="F:shikimate 3-dehydrogenase (NADP+) activity"/>
    <property type="evidence" value="ECO:0007669"/>
    <property type="project" value="UniProtKB-EC"/>
</dbReference>
<name>A0A5P8KE45_9ACTN</name>
<keyword evidence="8" id="KW-1185">Reference proteome</keyword>
<evidence type="ECO:0000259" key="5">
    <source>
        <dbReference type="Pfam" id="PF01488"/>
    </source>
</evidence>
<evidence type="ECO:0000313" key="8">
    <source>
        <dbReference type="Proteomes" id="UP000327294"/>
    </source>
</evidence>
<comment type="pathway">
    <text evidence="1">Metabolic intermediate biosynthesis; chorismate biosynthesis; chorismate from D-erythrose 4-phosphate and phosphoenolpyruvate: step 4/7.</text>
</comment>
<dbReference type="InterPro" id="IPR006151">
    <property type="entry name" value="Shikm_DH/Glu-tRNA_Rdtase"/>
</dbReference>
<dbReference type="InterPro" id="IPR046346">
    <property type="entry name" value="Aminoacid_DH-like_N_sf"/>
</dbReference>
<dbReference type="Pfam" id="PF01488">
    <property type="entry name" value="Shikimate_DH"/>
    <property type="match status" value="1"/>
</dbReference>
<evidence type="ECO:0000256" key="2">
    <source>
        <dbReference type="ARBA" id="ARBA00012962"/>
    </source>
</evidence>
<gene>
    <name evidence="7" type="ORF">F9278_41605</name>
</gene>
<dbReference type="Pfam" id="PF08501">
    <property type="entry name" value="Shikimate_dh_N"/>
    <property type="match status" value="1"/>
</dbReference>
<dbReference type="EMBL" id="CP045096">
    <property type="protein sequence ID" value="QFR01604.1"/>
    <property type="molecule type" value="Genomic_DNA"/>
</dbReference>
<keyword evidence="3" id="KW-0028">Amino-acid biosynthesis</keyword>
<dbReference type="InterPro" id="IPR022893">
    <property type="entry name" value="Shikimate_DH_fam"/>
</dbReference>
<dbReference type="AlphaFoldDB" id="A0A5P8KE45"/>
<dbReference type="GO" id="GO:0005829">
    <property type="term" value="C:cytosol"/>
    <property type="evidence" value="ECO:0007669"/>
    <property type="project" value="TreeGrafter"/>
</dbReference>
<dbReference type="GO" id="GO:0019632">
    <property type="term" value="P:shikimate metabolic process"/>
    <property type="evidence" value="ECO:0007669"/>
    <property type="project" value="TreeGrafter"/>
</dbReference>
<dbReference type="Proteomes" id="UP000327294">
    <property type="component" value="Chromosome"/>
</dbReference>
<evidence type="ECO:0000313" key="7">
    <source>
        <dbReference type="EMBL" id="QFR01604.1"/>
    </source>
</evidence>
<evidence type="ECO:0000259" key="6">
    <source>
        <dbReference type="Pfam" id="PF08501"/>
    </source>
</evidence>
<dbReference type="InterPro" id="IPR036291">
    <property type="entry name" value="NAD(P)-bd_dom_sf"/>
</dbReference>
<reference evidence="7 8" key="1">
    <citation type="submission" date="2019-10" db="EMBL/GenBank/DDBJ databases">
        <title>Streptomyces sp. strain GY16 isolated from leaves of Broussonetia papyrifera.</title>
        <authorList>
            <person name="Mo P."/>
        </authorList>
    </citation>
    <scope>NUCLEOTIDE SEQUENCE [LARGE SCALE GENOMIC DNA]</scope>
    <source>
        <strain evidence="7 8">GY16</strain>
    </source>
</reference>
<dbReference type="EC" id="1.1.1.25" evidence="2"/>